<keyword evidence="6" id="KW-1185">Reference proteome</keyword>
<dbReference type="PROSITE" id="PS50197">
    <property type="entry name" value="BEACH"/>
    <property type="match status" value="1"/>
</dbReference>
<evidence type="ECO:0008006" key="7">
    <source>
        <dbReference type="Google" id="ProtNLM"/>
    </source>
</evidence>
<gene>
    <name evidence="5" type="ORF">PECAL_1P03880</name>
</gene>
<reference evidence="5" key="1">
    <citation type="submission" date="2021-11" db="EMBL/GenBank/DDBJ databases">
        <authorList>
            <consortium name="Genoscope - CEA"/>
            <person name="William W."/>
        </authorList>
    </citation>
    <scope>NUCLEOTIDE SEQUENCE</scope>
</reference>
<feature type="repeat" description="WD" evidence="1">
    <location>
        <begin position="828"/>
        <end position="869"/>
    </location>
</feature>
<evidence type="ECO:0000259" key="3">
    <source>
        <dbReference type="PROSITE" id="PS50197"/>
    </source>
</evidence>
<evidence type="ECO:0000313" key="6">
    <source>
        <dbReference type="Proteomes" id="UP000789595"/>
    </source>
</evidence>
<dbReference type="SUPFAM" id="SSF50978">
    <property type="entry name" value="WD40 repeat-like"/>
    <property type="match status" value="1"/>
</dbReference>
<dbReference type="SMART" id="SM01026">
    <property type="entry name" value="Beach"/>
    <property type="match status" value="1"/>
</dbReference>
<keyword evidence="1" id="KW-0853">WD repeat</keyword>
<feature type="compositionally biased region" description="Pro residues" evidence="2">
    <location>
        <begin position="640"/>
        <end position="650"/>
    </location>
</feature>
<dbReference type="Pfam" id="PF25400">
    <property type="entry name" value="PH_FAN"/>
    <property type="match status" value="1"/>
</dbReference>
<dbReference type="PANTHER" id="PTHR13743">
    <property type="entry name" value="BEIGE/BEACH-RELATED"/>
    <property type="match status" value="1"/>
</dbReference>
<feature type="compositionally biased region" description="Pro residues" evidence="2">
    <location>
        <begin position="610"/>
        <end position="620"/>
    </location>
</feature>
<dbReference type="PANTHER" id="PTHR13743:SF123">
    <property type="entry name" value="PROTEIN FAN"/>
    <property type="match status" value="1"/>
</dbReference>
<dbReference type="Gene3D" id="2.30.29.30">
    <property type="entry name" value="Pleckstrin-homology domain (PH domain)/Phosphotyrosine-binding domain (PTB)"/>
    <property type="match status" value="1"/>
</dbReference>
<dbReference type="InterPro" id="IPR023362">
    <property type="entry name" value="PH-BEACH_dom"/>
</dbReference>
<feature type="compositionally biased region" description="Low complexity" evidence="2">
    <location>
        <begin position="621"/>
        <end position="639"/>
    </location>
</feature>
<feature type="domain" description="BEACH" evidence="3">
    <location>
        <begin position="267"/>
        <end position="601"/>
    </location>
</feature>
<dbReference type="InterPro" id="IPR011993">
    <property type="entry name" value="PH-like_dom_sf"/>
</dbReference>
<dbReference type="SUPFAM" id="SSF81837">
    <property type="entry name" value="BEACH domain"/>
    <property type="match status" value="1"/>
</dbReference>
<dbReference type="InterPro" id="IPR000409">
    <property type="entry name" value="BEACH_dom"/>
</dbReference>
<dbReference type="EMBL" id="CAKKNE010000001">
    <property type="protein sequence ID" value="CAH0364040.1"/>
    <property type="molecule type" value="Genomic_DNA"/>
</dbReference>
<dbReference type="InterPro" id="IPR057496">
    <property type="entry name" value="FAN-like_PH"/>
</dbReference>
<accession>A0A8J2S5K1</accession>
<dbReference type="Proteomes" id="UP000789595">
    <property type="component" value="Unassembled WGS sequence"/>
</dbReference>
<evidence type="ECO:0000256" key="2">
    <source>
        <dbReference type="SAM" id="MobiDB-lite"/>
    </source>
</evidence>
<dbReference type="CDD" id="cd06071">
    <property type="entry name" value="Beach"/>
    <property type="match status" value="1"/>
</dbReference>
<dbReference type="OrthoDB" id="26681at2759"/>
<dbReference type="InterPro" id="IPR036372">
    <property type="entry name" value="BEACH_dom_sf"/>
</dbReference>
<evidence type="ECO:0000259" key="4">
    <source>
        <dbReference type="PROSITE" id="PS51783"/>
    </source>
</evidence>
<dbReference type="Gene3D" id="2.130.10.10">
    <property type="entry name" value="YVTN repeat-like/Quinoprotein amine dehydrogenase"/>
    <property type="match status" value="2"/>
</dbReference>
<comment type="caution">
    <text evidence="5">The sequence shown here is derived from an EMBL/GenBank/DDBJ whole genome shotgun (WGS) entry which is preliminary data.</text>
</comment>
<evidence type="ECO:0000313" key="5">
    <source>
        <dbReference type="EMBL" id="CAH0364040.1"/>
    </source>
</evidence>
<dbReference type="Gene3D" id="1.10.1540.10">
    <property type="entry name" value="BEACH domain"/>
    <property type="match status" value="1"/>
</dbReference>
<proteinExistence type="predicted"/>
<organism evidence="5 6">
    <name type="scientific">Pelagomonas calceolata</name>
    <dbReference type="NCBI Taxonomy" id="35677"/>
    <lineage>
        <taxon>Eukaryota</taxon>
        <taxon>Sar</taxon>
        <taxon>Stramenopiles</taxon>
        <taxon>Ochrophyta</taxon>
        <taxon>Pelagophyceae</taxon>
        <taxon>Pelagomonadales</taxon>
        <taxon>Pelagomonadaceae</taxon>
        <taxon>Pelagomonas</taxon>
    </lineage>
</organism>
<protein>
    <recommendedName>
        <fullName evidence="7">BEACH domain-containing protein</fullName>
    </recommendedName>
</protein>
<dbReference type="PROSITE" id="PS50082">
    <property type="entry name" value="WD_REPEATS_2"/>
    <property type="match status" value="1"/>
</dbReference>
<dbReference type="Pfam" id="PF02138">
    <property type="entry name" value="Beach"/>
    <property type="match status" value="2"/>
</dbReference>
<dbReference type="InterPro" id="IPR001680">
    <property type="entry name" value="WD40_rpt"/>
</dbReference>
<evidence type="ECO:0000256" key="1">
    <source>
        <dbReference type="PROSITE-ProRule" id="PRU00221"/>
    </source>
</evidence>
<dbReference type="Pfam" id="PF00400">
    <property type="entry name" value="WD40"/>
    <property type="match status" value="1"/>
</dbReference>
<dbReference type="PROSITE" id="PS51783">
    <property type="entry name" value="PH_BEACH"/>
    <property type="match status" value="1"/>
</dbReference>
<dbReference type="InterPro" id="IPR036322">
    <property type="entry name" value="WD40_repeat_dom_sf"/>
</dbReference>
<feature type="region of interest" description="Disordered" evidence="2">
    <location>
        <begin position="602"/>
        <end position="652"/>
    </location>
</feature>
<feature type="domain" description="BEACH-type PH" evidence="4">
    <location>
        <begin position="173"/>
        <end position="268"/>
    </location>
</feature>
<dbReference type="SMART" id="SM00320">
    <property type="entry name" value="WD40"/>
    <property type="match status" value="5"/>
</dbReference>
<dbReference type="AlphaFoldDB" id="A0A8J2S5K1"/>
<dbReference type="InterPro" id="IPR050865">
    <property type="entry name" value="BEACH_Domain"/>
</dbReference>
<sequence>MQAAQHIAQQFSVLAVPTRRRGTSRFSLYLLEHGELFLYDFGGTLDDARGRLRCCSRSLVFEPADARAPLLKFPLRNVERLAHDNDGVAFSTTLYYELLANNIAAPFVKRTTFTERRFRPDHADPTELVKKIERIQKIAERVAKEGPHVEFELLQPVTSPLKTARFDASMLEDFDEDVRGRFVCERIAPLTKLPGVLAITSKRVYFQPAPLNDCGDGRVTLSLNDVVTITPGRHLLRDTALEINARRTLLRIAFSSTEARDACLDVLPQLSPPSLVDATRAWQRRDLDTFSYLAILNQLSGRSVHDLSQYPVYPWVLADYASRTLDLEDPSSFRDLSKPVGALNAKRLATFRERYRHMAAPPLPVEAPKDTSYETKIKEGFSGLIAQTAFGRKLVQQPSKPPPPPPVEQRDEDAPFLYGTHYSTPGYVLFFLVRVIPEFMLCLQNGKFDAPDRMFDSVQDAFDSVCNAPTDVKELVPEFYSGDGSFLKNDRNIPLGSTQSGRRLHDVTLPPWCASPADFVKRHREALESDYVSQRIHLWIDLIFGRKQRSIEDDNVFHPLTYEGIDLNSVGDPRRRAAFSLQIDEFGQTPRRLFGEAHPPRDGPLAVDVKPPPVKKPPPVVKRAPTLAPTPVKKAAPKPVMKPAPPPAPVRSPTAFLTKAPAPSLKLRPFPRASVDRRRPRLPTKPIKLALKKTARPHRDAPTDVSSAAGKIATAARDGTLRVSRLRDDGALVSVRQLVAASKKALTASQLTDDGNCVICCGWDCAISVYDAATGSLLRRLDDAHDAAVACGRLRGSVFCTGAWDATVKLWSVSDLCGDGECGPFLELVDHEAPVTCIALSSNASLVVAGADDGALLVWDARPASKIDRAPVGDAIISIAAPVVCVDICSDRILAAAEDGLMKEVALDGGELRRFDLSGEPRCLVAAEAARGALYLVAGRADGSLALVAWDEHEAPEERYVVEKAHGAALSAVTVAEGGALVSCADDCSAATWDFVSDDVDGVAV</sequence>
<dbReference type="InterPro" id="IPR015943">
    <property type="entry name" value="WD40/YVTN_repeat-like_dom_sf"/>
</dbReference>
<dbReference type="PROSITE" id="PS50294">
    <property type="entry name" value="WD_REPEATS_REGION"/>
    <property type="match status" value="1"/>
</dbReference>
<dbReference type="SUPFAM" id="SSF50729">
    <property type="entry name" value="PH domain-like"/>
    <property type="match status" value="1"/>
</dbReference>
<name>A0A8J2S5K1_9STRA</name>